<reference evidence="2 3" key="1">
    <citation type="submission" date="2016-11" db="EMBL/GenBank/DDBJ databases">
        <authorList>
            <person name="Jaros S."/>
            <person name="Januszkiewicz K."/>
            <person name="Wedrychowicz H."/>
        </authorList>
    </citation>
    <scope>NUCLEOTIDE SEQUENCE [LARGE SCALE GENOMIC DNA]</scope>
    <source>
        <strain evidence="2 3">DSM 15929</strain>
    </source>
</reference>
<gene>
    <name evidence="2" type="ORF">SAMN02745136_02678</name>
</gene>
<dbReference type="Gene3D" id="1.10.10.60">
    <property type="entry name" value="Homeodomain-like"/>
    <property type="match status" value="1"/>
</dbReference>
<feature type="domain" description="Mor transcription activator" evidence="1">
    <location>
        <begin position="12"/>
        <end position="88"/>
    </location>
</feature>
<name>A0A1M6T765_9FIRM</name>
<dbReference type="PANTHER" id="PTHR37812:SF1">
    <property type="entry name" value="MU-LIKE PROPHAGE FLUMU PROTEIN C"/>
    <property type="match status" value="1"/>
</dbReference>
<evidence type="ECO:0000259" key="1">
    <source>
        <dbReference type="Pfam" id="PF08765"/>
    </source>
</evidence>
<accession>A0A1M6T765</accession>
<sequence>MSYISAEKVLPTELINQIHKYVSGECLYIPVMHKKRKVWGMKSGYRQELDIRDSNIFALHQKGISVSELSEKYFLSEKSIYRIISKMSSIM</sequence>
<keyword evidence="3" id="KW-1185">Reference proteome</keyword>
<dbReference type="RefSeq" id="WP_073276716.1">
    <property type="nucleotide sequence ID" value="NZ_FRAC01000013.1"/>
</dbReference>
<dbReference type="STRING" id="1121322.SAMN02745136_02678"/>
<dbReference type="Pfam" id="PF08765">
    <property type="entry name" value="Mor"/>
    <property type="match status" value="1"/>
</dbReference>
<dbReference type="InterPro" id="IPR052411">
    <property type="entry name" value="c-mor_Regulatory_Protein"/>
</dbReference>
<dbReference type="InterPro" id="IPR014875">
    <property type="entry name" value="Mor_transcription_activator"/>
</dbReference>
<dbReference type="InterPro" id="IPR009057">
    <property type="entry name" value="Homeodomain-like_sf"/>
</dbReference>
<evidence type="ECO:0000313" key="2">
    <source>
        <dbReference type="EMBL" id="SHK52803.1"/>
    </source>
</evidence>
<protein>
    <submittedName>
        <fullName evidence="2">Mor transcription activator family protein</fullName>
    </submittedName>
</protein>
<proteinExistence type="predicted"/>
<dbReference type="SUPFAM" id="SSF46689">
    <property type="entry name" value="Homeodomain-like"/>
    <property type="match status" value="1"/>
</dbReference>
<dbReference type="EMBL" id="FRAC01000013">
    <property type="protein sequence ID" value="SHK52803.1"/>
    <property type="molecule type" value="Genomic_DNA"/>
</dbReference>
<dbReference type="NCBIfam" id="NF040785">
    <property type="entry name" value="CD3324_fam"/>
    <property type="match status" value="1"/>
</dbReference>
<dbReference type="PANTHER" id="PTHR37812">
    <property type="entry name" value="MU-LIKE PROPHAGE FLUMU PROTEIN C"/>
    <property type="match status" value="1"/>
</dbReference>
<evidence type="ECO:0000313" key="3">
    <source>
        <dbReference type="Proteomes" id="UP000184386"/>
    </source>
</evidence>
<dbReference type="InterPro" id="IPR049739">
    <property type="entry name" value="YraL-like"/>
</dbReference>
<dbReference type="Proteomes" id="UP000184386">
    <property type="component" value="Unassembled WGS sequence"/>
</dbReference>
<dbReference type="AlphaFoldDB" id="A0A1M6T765"/>
<dbReference type="OrthoDB" id="9800398at2"/>
<organism evidence="2 3">
    <name type="scientific">Anaerocolumna jejuensis DSM 15929</name>
    <dbReference type="NCBI Taxonomy" id="1121322"/>
    <lineage>
        <taxon>Bacteria</taxon>
        <taxon>Bacillati</taxon>
        <taxon>Bacillota</taxon>
        <taxon>Clostridia</taxon>
        <taxon>Lachnospirales</taxon>
        <taxon>Lachnospiraceae</taxon>
        <taxon>Anaerocolumna</taxon>
    </lineage>
</organism>